<evidence type="ECO:0000313" key="5">
    <source>
        <dbReference type="Proteomes" id="UP000186883"/>
    </source>
</evidence>
<organism evidence="2 4">
    <name type="scientific">Amycolatopsis regifaucium</name>
    <dbReference type="NCBI Taxonomy" id="546365"/>
    <lineage>
        <taxon>Bacteria</taxon>
        <taxon>Bacillati</taxon>
        <taxon>Actinomycetota</taxon>
        <taxon>Actinomycetes</taxon>
        <taxon>Pseudonocardiales</taxon>
        <taxon>Pseudonocardiaceae</taxon>
        <taxon>Amycolatopsis</taxon>
    </lineage>
</organism>
<dbReference type="Proteomes" id="UP000186883">
    <property type="component" value="Unassembled WGS sequence"/>
</dbReference>
<reference evidence="2 4" key="1">
    <citation type="submission" date="2015-12" db="EMBL/GenBank/DDBJ databases">
        <title>Amycolatopsis regifaucium genome sequencing and assembly.</title>
        <authorList>
            <person name="Mayilraj S."/>
        </authorList>
    </citation>
    <scope>NUCLEOTIDE SEQUENCE [LARGE SCALE GENOMIC DNA]</scope>
    <source>
        <strain evidence="2 4">GY080</strain>
    </source>
</reference>
<feature type="transmembrane region" description="Helical" evidence="1">
    <location>
        <begin position="35"/>
        <end position="53"/>
    </location>
</feature>
<comment type="caution">
    <text evidence="2">The sequence shown here is derived from an EMBL/GenBank/DDBJ whole genome shotgun (WGS) entry which is preliminary data.</text>
</comment>
<evidence type="ECO:0000313" key="3">
    <source>
        <dbReference type="EMBL" id="OKA10058.1"/>
    </source>
</evidence>
<keyword evidence="1" id="KW-1133">Transmembrane helix</keyword>
<gene>
    <name evidence="3" type="ORF">ATP06_0206910</name>
    <name evidence="2" type="ORF">AVL48_14505</name>
</gene>
<proteinExistence type="predicted"/>
<sequence length="61" mass="6869">MPAIDKKIIGPAVAGTVSALFALFAFLYLQNLYVNIIAVAGLVATVYAFWHYYHHQRQTDR</sequence>
<keyword evidence="1" id="KW-0812">Transmembrane</keyword>
<dbReference type="RefSeq" id="WP_061988138.1">
    <property type="nucleotide sequence ID" value="NZ_FOPQ01000012.1"/>
</dbReference>
<feature type="transmembrane region" description="Helical" evidence="1">
    <location>
        <begin position="12"/>
        <end position="29"/>
    </location>
</feature>
<accession>A0A154M4Y8</accession>
<evidence type="ECO:0000256" key="1">
    <source>
        <dbReference type="SAM" id="Phobius"/>
    </source>
</evidence>
<keyword evidence="5" id="KW-1185">Reference proteome</keyword>
<evidence type="ECO:0000313" key="2">
    <source>
        <dbReference type="EMBL" id="KZB79626.1"/>
    </source>
</evidence>
<dbReference type="EMBL" id="LQCI01000051">
    <property type="protein sequence ID" value="KZB79626.1"/>
    <property type="molecule type" value="Genomic_DNA"/>
</dbReference>
<evidence type="ECO:0000313" key="4">
    <source>
        <dbReference type="Proteomes" id="UP000076321"/>
    </source>
</evidence>
<name>A0A154M4Y8_9PSEU</name>
<keyword evidence="1" id="KW-0472">Membrane</keyword>
<protein>
    <submittedName>
        <fullName evidence="2">Uncharacterized protein</fullName>
    </submittedName>
</protein>
<dbReference type="EMBL" id="LOBU02000006">
    <property type="protein sequence ID" value="OKA10058.1"/>
    <property type="molecule type" value="Genomic_DNA"/>
</dbReference>
<dbReference type="AlphaFoldDB" id="A0A154M4Y8"/>
<reference evidence="3 5" key="2">
    <citation type="submission" date="2016-11" db="EMBL/GenBank/DDBJ databases">
        <title>Genome sequencing of Amycolatopsis regifaucium.</title>
        <authorList>
            <person name="Mayilraj S."/>
            <person name="Kaur N."/>
        </authorList>
    </citation>
    <scope>NUCLEOTIDE SEQUENCE [LARGE SCALE GENOMIC DNA]</scope>
    <source>
        <strain evidence="3 5">GY080</strain>
    </source>
</reference>
<dbReference type="Proteomes" id="UP000076321">
    <property type="component" value="Unassembled WGS sequence"/>
</dbReference>